<reference evidence="3 4" key="1">
    <citation type="submission" date="2018-03" db="EMBL/GenBank/DDBJ databases">
        <title>Whole genome sequencing of Histamine producing bacteria.</title>
        <authorList>
            <person name="Butler K."/>
        </authorList>
    </citation>
    <scope>NUCLEOTIDE SEQUENCE [LARGE SCALE GENOMIC DNA]</scope>
    <source>
        <strain evidence="2 4">FS-6.1</strain>
        <strain evidence="1 3">FS-6.2</strain>
    </source>
</reference>
<evidence type="ECO:0000313" key="2">
    <source>
        <dbReference type="EMBL" id="PSU49633.1"/>
    </source>
</evidence>
<dbReference type="Proteomes" id="UP000241405">
    <property type="component" value="Unassembled WGS sequence"/>
</dbReference>
<proteinExistence type="predicted"/>
<accession>A0A2T3JKS6</accession>
<protein>
    <submittedName>
        <fullName evidence="2">Head protein</fullName>
    </submittedName>
</protein>
<dbReference type="EMBL" id="PYMO01000012">
    <property type="protein sequence ID" value="PSU24495.1"/>
    <property type="molecule type" value="Genomic_DNA"/>
</dbReference>
<comment type="caution">
    <text evidence="2">The sequence shown here is derived from an EMBL/GenBank/DDBJ whole genome shotgun (WGS) entry which is preliminary data.</text>
</comment>
<dbReference type="AlphaFoldDB" id="A0A2T3JKS6"/>
<name>A0A2T3JKS6_PHOPO</name>
<sequence length="153" mass="17139">MFQDIKTLDTAMNDTVENDGFWPNLSITDFVKTCRIPPVYNAEQECNMLIMAMSGVNIELNSFKERAIANNQRHSSDIGMAYGTESATTVQYKQAVYQRAKASLLVHFATLSRKDEAENLAKESTETNESLMALSQHAIRNILGMPMATVRLL</sequence>
<dbReference type="InterPro" id="IPR009225">
    <property type="entry name" value="Phage_head_completion_GpL"/>
</dbReference>
<dbReference type="Proteomes" id="UP000241618">
    <property type="component" value="Unassembled WGS sequence"/>
</dbReference>
<gene>
    <name evidence="2" type="ORF">C9J18_15565</name>
    <name evidence="1" type="ORF">CTM96_12685</name>
</gene>
<evidence type="ECO:0000313" key="4">
    <source>
        <dbReference type="Proteomes" id="UP000241618"/>
    </source>
</evidence>
<evidence type="ECO:0000313" key="1">
    <source>
        <dbReference type="EMBL" id="PSU24495.1"/>
    </source>
</evidence>
<organism evidence="2 4">
    <name type="scientific">Photobacterium phosphoreum</name>
    <dbReference type="NCBI Taxonomy" id="659"/>
    <lineage>
        <taxon>Bacteria</taxon>
        <taxon>Pseudomonadati</taxon>
        <taxon>Pseudomonadota</taxon>
        <taxon>Gammaproteobacteria</taxon>
        <taxon>Vibrionales</taxon>
        <taxon>Vibrionaceae</taxon>
        <taxon>Photobacterium</taxon>
    </lineage>
</organism>
<dbReference type="EMBL" id="PYMP01000016">
    <property type="protein sequence ID" value="PSU49633.1"/>
    <property type="molecule type" value="Genomic_DNA"/>
</dbReference>
<dbReference type="Pfam" id="PF05926">
    <property type="entry name" value="Phage_GPL"/>
    <property type="match status" value="1"/>
</dbReference>
<evidence type="ECO:0000313" key="3">
    <source>
        <dbReference type="Proteomes" id="UP000241405"/>
    </source>
</evidence>
<dbReference type="RefSeq" id="WP_107188962.1">
    <property type="nucleotide sequence ID" value="NZ_PYMN01000001.1"/>
</dbReference>
<keyword evidence="3" id="KW-1185">Reference proteome</keyword>